<feature type="transmembrane region" description="Helical" evidence="1">
    <location>
        <begin position="33"/>
        <end position="52"/>
    </location>
</feature>
<accession>A0ABD3MVF9</accession>
<protein>
    <submittedName>
        <fullName evidence="2">Uncharacterized protein</fullName>
    </submittedName>
</protein>
<keyword evidence="1" id="KW-0812">Transmembrane</keyword>
<keyword evidence="1" id="KW-0472">Membrane</keyword>
<keyword evidence="1" id="KW-1133">Transmembrane helix</keyword>
<dbReference type="EMBL" id="JALLPJ020001356">
    <property type="protein sequence ID" value="KAL3767928.1"/>
    <property type="molecule type" value="Genomic_DNA"/>
</dbReference>
<dbReference type="Proteomes" id="UP001530400">
    <property type="component" value="Unassembled WGS sequence"/>
</dbReference>
<proteinExistence type="predicted"/>
<evidence type="ECO:0000313" key="3">
    <source>
        <dbReference type="Proteomes" id="UP001530400"/>
    </source>
</evidence>
<dbReference type="AlphaFoldDB" id="A0ABD3MVF9"/>
<reference evidence="2 3" key="1">
    <citation type="submission" date="2024-10" db="EMBL/GenBank/DDBJ databases">
        <title>Updated reference genomes for cyclostephanoid diatoms.</title>
        <authorList>
            <person name="Roberts W.R."/>
            <person name="Alverson A.J."/>
        </authorList>
    </citation>
    <scope>NUCLEOTIDE SEQUENCE [LARGE SCALE GENOMIC DNA]</scope>
    <source>
        <strain evidence="2 3">AJA010-31</strain>
    </source>
</reference>
<gene>
    <name evidence="2" type="ORF">ACHAWO_001824</name>
</gene>
<evidence type="ECO:0000256" key="1">
    <source>
        <dbReference type="SAM" id="Phobius"/>
    </source>
</evidence>
<keyword evidence="3" id="KW-1185">Reference proteome</keyword>
<evidence type="ECO:0000313" key="2">
    <source>
        <dbReference type="EMBL" id="KAL3767928.1"/>
    </source>
</evidence>
<comment type="caution">
    <text evidence="2">The sequence shown here is derived from an EMBL/GenBank/DDBJ whole genome shotgun (WGS) entry which is preliminary data.</text>
</comment>
<sequence length="78" mass="8364">MACESGSGPVQVLMCNLERMREIDGSAKSASGVLLYAGFGTPLYLFQCYHILSIYSMILQKAITSDLALVSGNDKTAL</sequence>
<name>A0ABD3MVF9_9STRA</name>
<organism evidence="2 3">
    <name type="scientific">Cyclotella atomus</name>
    <dbReference type="NCBI Taxonomy" id="382360"/>
    <lineage>
        <taxon>Eukaryota</taxon>
        <taxon>Sar</taxon>
        <taxon>Stramenopiles</taxon>
        <taxon>Ochrophyta</taxon>
        <taxon>Bacillariophyta</taxon>
        <taxon>Coscinodiscophyceae</taxon>
        <taxon>Thalassiosirophycidae</taxon>
        <taxon>Stephanodiscales</taxon>
        <taxon>Stephanodiscaceae</taxon>
        <taxon>Cyclotella</taxon>
    </lineage>
</organism>